<keyword evidence="9" id="KW-1185">Reference proteome</keyword>
<evidence type="ECO:0000256" key="1">
    <source>
        <dbReference type="ARBA" id="ARBA00004651"/>
    </source>
</evidence>
<keyword evidence="4 6" id="KW-1133">Transmembrane helix</keyword>
<evidence type="ECO:0000256" key="5">
    <source>
        <dbReference type="ARBA" id="ARBA00023136"/>
    </source>
</evidence>
<feature type="transmembrane region" description="Helical" evidence="6">
    <location>
        <begin position="12"/>
        <end position="34"/>
    </location>
</feature>
<dbReference type="EMBL" id="JBHUKU010000015">
    <property type="protein sequence ID" value="MFD2462111.1"/>
    <property type="molecule type" value="Genomic_DNA"/>
</dbReference>
<dbReference type="PANTHER" id="PTHR36115:SF6">
    <property type="entry name" value="PROLINE-RICH ANTIGEN HOMOLOG"/>
    <property type="match status" value="1"/>
</dbReference>
<dbReference type="PANTHER" id="PTHR36115">
    <property type="entry name" value="PROLINE-RICH ANTIGEN HOMOLOG-RELATED"/>
    <property type="match status" value="1"/>
</dbReference>
<dbReference type="RefSeq" id="WP_345401721.1">
    <property type="nucleotide sequence ID" value="NZ_BAABHG010000012.1"/>
</dbReference>
<evidence type="ECO:0000256" key="6">
    <source>
        <dbReference type="SAM" id="Phobius"/>
    </source>
</evidence>
<keyword evidence="5 6" id="KW-0472">Membrane</keyword>
<dbReference type="InterPro" id="IPR010432">
    <property type="entry name" value="RDD"/>
</dbReference>
<reference evidence="9" key="1">
    <citation type="journal article" date="2019" name="Int. J. Syst. Evol. Microbiol.">
        <title>The Global Catalogue of Microorganisms (GCM) 10K type strain sequencing project: providing services to taxonomists for standard genome sequencing and annotation.</title>
        <authorList>
            <consortium name="The Broad Institute Genomics Platform"/>
            <consortium name="The Broad Institute Genome Sequencing Center for Infectious Disease"/>
            <person name="Wu L."/>
            <person name="Ma J."/>
        </authorList>
    </citation>
    <scope>NUCLEOTIDE SEQUENCE [LARGE SCALE GENOMIC DNA]</scope>
    <source>
        <strain evidence="9">CGMCC 4.7643</strain>
    </source>
</reference>
<evidence type="ECO:0000259" key="7">
    <source>
        <dbReference type="Pfam" id="PF06271"/>
    </source>
</evidence>
<keyword evidence="3 6" id="KW-0812">Transmembrane</keyword>
<sequence length="129" mass="13697">MPQDGVGSVAGGGARLLGLVIDLVLAALVTAMFVRPNLQDPAMMQTFNQWSVVVWAIITVVSAAFFGFTPGMGAVGIRVARLDGASMVGLWRAVVRTALTFVIIPAAVRNADGRSWLDRLTGTVVIRMR</sequence>
<keyword evidence="2" id="KW-1003">Cell membrane</keyword>
<comment type="caution">
    <text evidence="8">The sequence shown here is derived from an EMBL/GenBank/DDBJ whole genome shotgun (WGS) entry which is preliminary data.</text>
</comment>
<organism evidence="8 9">
    <name type="scientific">Amycolatopsis samaneae</name>
    <dbReference type="NCBI Taxonomy" id="664691"/>
    <lineage>
        <taxon>Bacteria</taxon>
        <taxon>Bacillati</taxon>
        <taxon>Actinomycetota</taxon>
        <taxon>Actinomycetes</taxon>
        <taxon>Pseudonocardiales</taxon>
        <taxon>Pseudonocardiaceae</taxon>
        <taxon>Amycolatopsis</taxon>
    </lineage>
</organism>
<accession>A0ABW5GMP2</accession>
<proteinExistence type="predicted"/>
<evidence type="ECO:0000313" key="8">
    <source>
        <dbReference type="EMBL" id="MFD2462111.1"/>
    </source>
</evidence>
<feature type="domain" description="RDD" evidence="7">
    <location>
        <begin position="13"/>
        <end position="103"/>
    </location>
</feature>
<protein>
    <submittedName>
        <fullName evidence="8">RDD family protein</fullName>
    </submittedName>
</protein>
<dbReference type="InterPro" id="IPR051791">
    <property type="entry name" value="Pra-immunoreactive"/>
</dbReference>
<evidence type="ECO:0000313" key="9">
    <source>
        <dbReference type="Proteomes" id="UP001597419"/>
    </source>
</evidence>
<feature type="transmembrane region" description="Helical" evidence="6">
    <location>
        <begin position="89"/>
        <end position="108"/>
    </location>
</feature>
<evidence type="ECO:0000256" key="3">
    <source>
        <dbReference type="ARBA" id="ARBA00022692"/>
    </source>
</evidence>
<dbReference type="Pfam" id="PF06271">
    <property type="entry name" value="RDD"/>
    <property type="match status" value="1"/>
</dbReference>
<dbReference type="Proteomes" id="UP001597419">
    <property type="component" value="Unassembled WGS sequence"/>
</dbReference>
<comment type="subcellular location">
    <subcellularLocation>
        <location evidence="1">Cell membrane</location>
        <topology evidence="1">Multi-pass membrane protein</topology>
    </subcellularLocation>
</comment>
<name>A0ABW5GMP2_9PSEU</name>
<evidence type="ECO:0000256" key="2">
    <source>
        <dbReference type="ARBA" id="ARBA00022475"/>
    </source>
</evidence>
<feature type="transmembrane region" description="Helical" evidence="6">
    <location>
        <begin position="54"/>
        <end position="77"/>
    </location>
</feature>
<evidence type="ECO:0000256" key="4">
    <source>
        <dbReference type="ARBA" id="ARBA00022989"/>
    </source>
</evidence>
<gene>
    <name evidence="8" type="ORF">ACFSYJ_26120</name>
</gene>